<keyword evidence="2" id="KW-1185">Reference proteome</keyword>
<evidence type="ECO:0000313" key="1">
    <source>
        <dbReference type="EMBL" id="KAJ4459632.1"/>
    </source>
</evidence>
<sequence length="76" mass="8623">MQYKQNNQAVKYVAKVSDPVLQCELLFHLGMIEDALLIAQRVRDQESLWVVHGRLADTRARQALEGMLAQSQEGGR</sequence>
<dbReference type="EMBL" id="JAPMOS010000018">
    <property type="protein sequence ID" value="KAJ4459632.1"/>
    <property type="molecule type" value="Genomic_DNA"/>
</dbReference>
<accession>A0ABQ8UPI5</accession>
<evidence type="ECO:0000313" key="2">
    <source>
        <dbReference type="Proteomes" id="UP001141327"/>
    </source>
</evidence>
<name>A0ABQ8UPI5_9EUKA</name>
<organism evidence="1 2">
    <name type="scientific">Paratrimastix pyriformis</name>
    <dbReference type="NCBI Taxonomy" id="342808"/>
    <lineage>
        <taxon>Eukaryota</taxon>
        <taxon>Metamonada</taxon>
        <taxon>Preaxostyla</taxon>
        <taxon>Paratrimastigidae</taxon>
        <taxon>Paratrimastix</taxon>
    </lineage>
</organism>
<protein>
    <submittedName>
        <fullName evidence="1">Uncharacterized protein</fullName>
    </submittedName>
</protein>
<comment type="caution">
    <text evidence="1">The sequence shown here is derived from an EMBL/GenBank/DDBJ whole genome shotgun (WGS) entry which is preliminary data.</text>
</comment>
<dbReference type="Proteomes" id="UP001141327">
    <property type="component" value="Unassembled WGS sequence"/>
</dbReference>
<proteinExistence type="predicted"/>
<reference evidence="1" key="1">
    <citation type="journal article" date="2022" name="bioRxiv">
        <title>Genomics of Preaxostyla Flagellates Illuminates Evolutionary Transitions and the Path Towards Mitochondrial Loss.</title>
        <authorList>
            <person name="Novak L.V.F."/>
            <person name="Treitli S.C."/>
            <person name="Pyrih J."/>
            <person name="Halakuc P."/>
            <person name="Pipaliya S.V."/>
            <person name="Vacek V."/>
            <person name="Brzon O."/>
            <person name="Soukal P."/>
            <person name="Eme L."/>
            <person name="Dacks J.B."/>
            <person name="Karnkowska A."/>
            <person name="Elias M."/>
            <person name="Hampl V."/>
        </authorList>
    </citation>
    <scope>NUCLEOTIDE SEQUENCE</scope>
    <source>
        <strain evidence="1">RCP-MX</strain>
    </source>
</reference>
<gene>
    <name evidence="1" type="ORF">PAPYR_4378</name>
</gene>